<dbReference type="Proteomes" id="UP000298111">
    <property type="component" value="Unassembled WGS sequence"/>
</dbReference>
<dbReference type="GeneID" id="75180728"/>
<dbReference type="EMBL" id="RCIY01000069">
    <property type="protein sequence ID" value="TGG80480.1"/>
    <property type="molecule type" value="Genomic_DNA"/>
</dbReference>
<protein>
    <submittedName>
        <fullName evidence="2">Uncharacterized protein</fullName>
    </submittedName>
</protein>
<evidence type="ECO:0000313" key="2">
    <source>
        <dbReference type="EMBL" id="TGG80480.1"/>
    </source>
</evidence>
<dbReference type="AlphaFoldDB" id="A0A6C1C743"/>
<evidence type="ECO:0000313" key="3">
    <source>
        <dbReference type="Proteomes" id="UP000298111"/>
    </source>
</evidence>
<comment type="caution">
    <text evidence="2">The sequence shown here is derived from an EMBL/GenBank/DDBJ whole genome shotgun (WGS) entry which is preliminary data.</text>
</comment>
<evidence type="ECO:0000256" key="1">
    <source>
        <dbReference type="SAM" id="MobiDB-lite"/>
    </source>
</evidence>
<dbReference type="RefSeq" id="WP_030405728.1">
    <property type="nucleotide sequence ID" value="NZ_BNEJ01000031.1"/>
</dbReference>
<organism evidence="2 3">
    <name type="scientific">Streptomyces albus</name>
    <dbReference type="NCBI Taxonomy" id="1888"/>
    <lineage>
        <taxon>Bacteria</taxon>
        <taxon>Bacillati</taxon>
        <taxon>Actinomycetota</taxon>
        <taxon>Actinomycetes</taxon>
        <taxon>Kitasatosporales</taxon>
        <taxon>Streptomycetaceae</taxon>
        <taxon>Streptomyces</taxon>
    </lineage>
</organism>
<name>A0A6C1C743_9ACTN</name>
<accession>A0A6C1C743</accession>
<reference evidence="2 3" key="1">
    <citation type="submission" date="2018-10" db="EMBL/GenBank/DDBJ databases">
        <title>Isolation of pseudouridimycin from Streptomyces albus DSM 40763.</title>
        <authorList>
            <person name="Rosenqvist P."/>
            <person name="Metsae-Ketelae M."/>
            <person name="Virta P."/>
        </authorList>
    </citation>
    <scope>NUCLEOTIDE SEQUENCE [LARGE SCALE GENOMIC DNA]</scope>
    <source>
        <strain evidence="2 3">DSM 40763</strain>
    </source>
</reference>
<gene>
    <name evidence="2" type="ORF">D8771_22070</name>
</gene>
<proteinExistence type="predicted"/>
<feature type="region of interest" description="Disordered" evidence="1">
    <location>
        <begin position="1"/>
        <end position="60"/>
    </location>
</feature>
<sequence>MTDPEHYALAMGGGPAPGPAVPQEQPRPRAARTADEPGDDDSIRRVPYEPGPAALTRCGP</sequence>